<proteinExistence type="predicted"/>
<name>A0A9P7A2M3_9AGAM</name>
<feature type="non-terminal residue" evidence="1">
    <location>
        <position position="1"/>
    </location>
</feature>
<dbReference type="Proteomes" id="UP000714275">
    <property type="component" value="Unassembled WGS sequence"/>
</dbReference>
<accession>A0A9P7A2M3</accession>
<protein>
    <submittedName>
        <fullName evidence="1">Uncharacterized protein</fullName>
    </submittedName>
</protein>
<organism evidence="1 2">
    <name type="scientific">Suillus placidus</name>
    <dbReference type="NCBI Taxonomy" id="48579"/>
    <lineage>
        <taxon>Eukaryota</taxon>
        <taxon>Fungi</taxon>
        <taxon>Dikarya</taxon>
        <taxon>Basidiomycota</taxon>
        <taxon>Agaricomycotina</taxon>
        <taxon>Agaricomycetes</taxon>
        <taxon>Agaricomycetidae</taxon>
        <taxon>Boletales</taxon>
        <taxon>Suillineae</taxon>
        <taxon>Suillaceae</taxon>
        <taxon>Suillus</taxon>
    </lineage>
</organism>
<dbReference type="EMBL" id="JABBWD010000006">
    <property type="protein sequence ID" value="KAG1781309.1"/>
    <property type="molecule type" value="Genomic_DNA"/>
</dbReference>
<comment type="caution">
    <text evidence="1">The sequence shown here is derived from an EMBL/GenBank/DDBJ whole genome shotgun (WGS) entry which is preliminary data.</text>
</comment>
<gene>
    <name evidence="1" type="ORF">EV702DRAFT_962788</name>
</gene>
<reference evidence="1" key="1">
    <citation type="journal article" date="2020" name="New Phytol.">
        <title>Comparative genomics reveals dynamic genome evolution in host specialist ectomycorrhizal fungi.</title>
        <authorList>
            <person name="Lofgren L.A."/>
            <person name="Nguyen N.H."/>
            <person name="Vilgalys R."/>
            <person name="Ruytinx J."/>
            <person name="Liao H.L."/>
            <person name="Branco S."/>
            <person name="Kuo A."/>
            <person name="LaButti K."/>
            <person name="Lipzen A."/>
            <person name="Andreopoulos W."/>
            <person name="Pangilinan J."/>
            <person name="Riley R."/>
            <person name="Hundley H."/>
            <person name="Na H."/>
            <person name="Barry K."/>
            <person name="Grigoriev I.V."/>
            <person name="Stajich J.E."/>
            <person name="Kennedy P.G."/>
        </authorList>
    </citation>
    <scope>NUCLEOTIDE SEQUENCE</scope>
    <source>
        <strain evidence="1">DOB743</strain>
    </source>
</reference>
<dbReference type="OrthoDB" id="2691742at2759"/>
<sequence length="86" mass="9950">LNKTSYANTLSAAQDVLMEQAIKLRAEFGTHSVEYYFEAIMQHSHFESKKKAPNRWNAFLRTEVKKHNDSMSSKGLLLIYLNVFVL</sequence>
<evidence type="ECO:0000313" key="1">
    <source>
        <dbReference type="EMBL" id="KAG1781309.1"/>
    </source>
</evidence>
<dbReference type="AlphaFoldDB" id="A0A9P7A2M3"/>
<keyword evidence="2" id="KW-1185">Reference proteome</keyword>
<evidence type="ECO:0000313" key="2">
    <source>
        <dbReference type="Proteomes" id="UP000714275"/>
    </source>
</evidence>